<evidence type="ECO:0000313" key="2">
    <source>
        <dbReference type="Proteomes" id="UP000295198"/>
    </source>
</evidence>
<dbReference type="AlphaFoldDB" id="A0A4Q4ZJU5"/>
<proteinExistence type="predicted"/>
<evidence type="ECO:0000313" key="1">
    <source>
        <dbReference type="EMBL" id="RYP88583.1"/>
    </source>
</evidence>
<dbReference type="EMBL" id="SDKM01000002">
    <property type="protein sequence ID" value="RYP88583.1"/>
    <property type="molecule type" value="Genomic_DNA"/>
</dbReference>
<dbReference type="RefSeq" id="WP_134713345.1">
    <property type="nucleotide sequence ID" value="NZ_SDKM01000002.1"/>
</dbReference>
<dbReference type="Proteomes" id="UP000295198">
    <property type="component" value="Unassembled WGS sequence"/>
</dbReference>
<dbReference type="InterPro" id="IPR018490">
    <property type="entry name" value="cNMP-bd_dom_sf"/>
</dbReference>
<evidence type="ECO:0008006" key="3">
    <source>
        <dbReference type="Google" id="ProtNLM"/>
    </source>
</evidence>
<dbReference type="OrthoDB" id="3482507at2"/>
<gene>
    <name evidence="1" type="ORF">EKO23_01450</name>
</gene>
<sequence>MTTTREPEEQLAAVDLLAGLSRSATVTIEEDVHALAVGHMVFESLLEDRPEFTRVLLKRLCARLREAEAGAGTASAS</sequence>
<reference evidence="1 2" key="1">
    <citation type="submission" date="2019-01" db="EMBL/GenBank/DDBJ databases">
        <title>Nocardioides guangzhouensis sp. nov., an actinobacterium isolated from soil.</title>
        <authorList>
            <person name="Fu Y."/>
            <person name="Cai Y."/>
            <person name="Lin Z."/>
            <person name="Chen P."/>
        </authorList>
    </citation>
    <scope>NUCLEOTIDE SEQUENCE [LARGE SCALE GENOMIC DNA]</scope>
    <source>
        <strain evidence="1 2">130</strain>
    </source>
</reference>
<organism evidence="1 2">
    <name type="scientific">Nocardioides guangzhouensis</name>
    <dbReference type="NCBI Taxonomy" id="2497878"/>
    <lineage>
        <taxon>Bacteria</taxon>
        <taxon>Bacillati</taxon>
        <taxon>Actinomycetota</taxon>
        <taxon>Actinomycetes</taxon>
        <taxon>Propionibacteriales</taxon>
        <taxon>Nocardioidaceae</taxon>
        <taxon>Nocardioides</taxon>
    </lineage>
</organism>
<dbReference type="InterPro" id="IPR014710">
    <property type="entry name" value="RmlC-like_jellyroll"/>
</dbReference>
<dbReference type="Gene3D" id="2.60.120.10">
    <property type="entry name" value="Jelly Rolls"/>
    <property type="match status" value="1"/>
</dbReference>
<name>A0A4Q4ZJU5_9ACTN</name>
<comment type="caution">
    <text evidence="1">The sequence shown here is derived from an EMBL/GenBank/DDBJ whole genome shotgun (WGS) entry which is preliminary data.</text>
</comment>
<dbReference type="SUPFAM" id="SSF51206">
    <property type="entry name" value="cAMP-binding domain-like"/>
    <property type="match status" value="1"/>
</dbReference>
<accession>A0A4Q4ZJU5</accession>
<keyword evidence="2" id="KW-1185">Reference proteome</keyword>
<protein>
    <recommendedName>
        <fullName evidence="3">Cyclic nucleotide-binding domain-containing protein</fullName>
    </recommendedName>
</protein>